<gene>
    <name evidence="2" type="ORF">BHD05_03265</name>
</gene>
<dbReference type="AlphaFoldDB" id="A0A7L5ALH7"/>
<accession>A0A7L5ALH7</accession>
<dbReference type="Pfam" id="PF01370">
    <property type="entry name" value="Epimerase"/>
    <property type="match status" value="1"/>
</dbReference>
<proteinExistence type="predicted"/>
<dbReference type="EMBL" id="CP017146">
    <property type="protein sequence ID" value="QHO70942.1"/>
    <property type="molecule type" value="Genomic_DNA"/>
</dbReference>
<reference evidence="2 3" key="1">
    <citation type="submission" date="2016-09" db="EMBL/GenBank/DDBJ databases">
        <title>Complete genome sequence of microbes from the polar regions.</title>
        <authorList>
            <person name="Liao L."/>
            <person name="Chen B."/>
        </authorList>
    </citation>
    <scope>NUCLEOTIDE SEQUENCE [LARGE SCALE GENOMIC DNA]</scope>
    <source>
        <strain evidence="2 3">ZS314</strain>
    </source>
</reference>
<dbReference type="KEGG" id="mant:BHD05_03265"/>
<protein>
    <recommendedName>
        <fullName evidence="1">NAD-dependent epimerase/dehydratase domain-containing protein</fullName>
    </recommendedName>
</protein>
<evidence type="ECO:0000313" key="3">
    <source>
        <dbReference type="Proteomes" id="UP000464507"/>
    </source>
</evidence>
<sequence>MESALPSRAGAGLSPRWAVVGASGFIGSALVEELTGRGLEVVQIAAPRLLLDPSSEIDAVVAESDRHSHELESLGRRLSGVAVVVNAAGLAAPDSGADASLFGANTLLPVVIARAANAAGCARYIHLSSAAVQGRCEVLDESAATRPFSPYSRSKAVGEGALLAYLAEFDSDDSPEVVIVRATSVQGLDRATTVQLRRVATSPIASVARPGNRPSVVSSVRGLVDFVAEVGAHRHSVPTIVLQPWEGLTTSHVLELAGGRTPTMLPLAVCRAVLAVGFAAGSVAPPLRGIVRRVEVMWMGQAQNATWARSAGFSETETGRVADVLRGRAVEASRQ</sequence>
<keyword evidence="3" id="KW-1185">Reference proteome</keyword>
<dbReference type="PANTHER" id="PTHR43245">
    <property type="entry name" value="BIFUNCTIONAL POLYMYXIN RESISTANCE PROTEIN ARNA"/>
    <property type="match status" value="1"/>
</dbReference>
<dbReference type="InterPro" id="IPR036291">
    <property type="entry name" value="NAD(P)-bd_dom_sf"/>
</dbReference>
<dbReference type="Gene3D" id="3.40.50.720">
    <property type="entry name" value="NAD(P)-binding Rossmann-like Domain"/>
    <property type="match status" value="1"/>
</dbReference>
<feature type="domain" description="NAD-dependent epimerase/dehydratase" evidence="1">
    <location>
        <begin position="18"/>
        <end position="226"/>
    </location>
</feature>
<evidence type="ECO:0000259" key="1">
    <source>
        <dbReference type="Pfam" id="PF01370"/>
    </source>
</evidence>
<dbReference type="SUPFAM" id="SSF51735">
    <property type="entry name" value="NAD(P)-binding Rossmann-fold domains"/>
    <property type="match status" value="1"/>
</dbReference>
<name>A0A7L5ALH7_9MICO</name>
<dbReference type="InterPro" id="IPR001509">
    <property type="entry name" value="Epimerase_deHydtase"/>
</dbReference>
<dbReference type="InterPro" id="IPR050177">
    <property type="entry name" value="Lipid_A_modif_metabolic_enz"/>
</dbReference>
<evidence type="ECO:0000313" key="2">
    <source>
        <dbReference type="EMBL" id="QHO70942.1"/>
    </source>
</evidence>
<dbReference type="Proteomes" id="UP000464507">
    <property type="component" value="Chromosome"/>
</dbReference>
<organism evidence="2 3">
    <name type="scientific">Marisediminicola antarctica</name>
    <dbReference type="NCBI Taxonomy" id="674079"/>
    <lineage>
        <taxon>Bacteria</taxon>
        <taxon>Bacillati</taxon>
        <taxon>Actinomycetota</taxon>
        <taxon>Actinomycetes</taxon>
        <taxon>Micrococcales</taxon>
        <taxon>Microbacteriaceae</taxon>
        <taxon>Marisediminicola</taxon>
    </lineage>
</organism>